<evidence type="ECO:0000256" key="1">
    <source>
        <dbReference type="SAM" id="SignalP"/>
    </source>
</evidence>
<proteinExistence type="predicted"/>
<feature type="chain" id="PRO_5021991113" evidence="1">
    <location>
        <begin position="30"/>
        <end position="984"/>
    </location>
</feature>
<dbReference type="SUPFAM" id="SSF49464">
    <property type="entry name" value="Carboxypeptidase regulatory domain-like"/>
    <property type="match status" value="1"/>
</dbReference>
<dbReference type="RefSeq" id="WP_145195584.1">
    <property type="nucleotide sequence ID" value="NZ_CP036434.1"/>
</dbReference>
<dbReference type="AlphaFoldDB" id="A0A518EP82"/>
<dbReference type="InterPro" id="IPR013784">
    <property type="entry name" value="Carb-bd-like_fold"/>
</dbReference>
<dbReference type="OrthoDB" id="256352at2"/>
<dbReference type="GO" id="GO:0051213">
    <property type="term" value="F:dioxygenase activity"/>
    <property type="evidence" value="ECO:0007669"/>
    <property type="project" value="UniProtKB-KW"/>
</dbReference>
<organism evidence="2 3">
    <name type="scientific">Saltatorellus ferox</name>
    <dbReference type="NCBI Taxonomy" id="2528018"/>
    <lineage>
        <taxon>Bacteria</taxon>
        <taxon>Pseudomonadati</taxon>
        <taxon>Planctomycetota</taxon>
        <taxon>Planctomycetia</taxon>
        <taxon>Planctomycetia incertae sedis</taxon>
        <taxon>Saltatorellus</taxon>
    </lineage>
</organism>
<keyword evidence="1" id="KW-0732">Signal</keyword>
<dbReference type="SUPFAM" id="SSF49452">
    <property type="entry name" value="Starch-binding domain-like"/>
    <property type="match status" value="1"/>
</dbReference>
<keyword evidence="2" id="KW-0560">Oxidoreductase</keyword>
<gene>
    <name evidence="2" type="ORF">Poly30_13950</name>
</gene>
<keyword evidence="2" id="KW-0223">Dioxygenase</keyword>
<accession>A0A518EP82</accession>
<dbReference type="Gene3D" id="2.60.40.1120">
    <property type="entry name" value="Carboxypeptidase-like, regulatory domain"/>
    <property type="match status" value="1"/>
</dbReference>
<dbReference type="InterPro" id="IPR008969">
    <property type="entry name" value="CarboxyPept-like_regulatory"/>
</dbReference>
<dbReference type="EMBL" id="CP036434">
    <property type="protein sequence ID" value="QDV05892.1"/>
    <property type="molecule type" value="Genomic_DNA"/>
</dbReference>
<feature type="signal peptide" evidence="1">
    <location>
        <begin position="1"/>
        <end position="29"/>
    </location>
</feature>
<evidence type="ECO:0000313" key="3">
    <source>
        <dbReference type="Proteomes" id="UP000320390"/>
    </source>
</evidence>
<sequence precursor="true">MMPPTFACRAALLIGLQLVLLTLTPMALAQEDQPRGPGSRVAIETEAAEAIALHPNEVIEGHVIVSPPVPADEELRVVLEAWTAPADSRPLPTSYFDLMHPDAVFETLADVPVDARRRFTLPRIEGAPEGTCFRVRLEGRYTYAEDLLFLLGGEKDPGAEIELGAEVGAWLTLRFLLPEGATEEERASLIGRKVTLVAQERGRHSDSLFEDPTRYESALDQDLAATFGGVADHDLFLVEPDESRAPLVDLAPFFMEPQHRIRLGRGARKTVELPLTRGLELSGTVVDGDGIPLEGAQVSVERPPSDRLLTGRWFTERYLSTKTQADGSFLFRALPPHPEELVVVAAEHLGLRMDAEELAAQGSASPHKIELPPIRLSRGNVLHGRVVFGDGRPAQGTAVHFQTTDPGPGWPPRSALTEADGTFTVNAFRDAPIRVTVDGWREGDAATLTTLSPRDKRRTGKEDSTWPRLTAHAEVRAAETSVEEPVVLRLAPTRLLRGRIVDPAGLPLDDCVLYLGGEWLAAKAWGFEERTSPLGAQTVPFDEATGAFEIRDFPDLDFAVFAQRGRGEHPRSSKLLKLKAWDLPDDVELTLDVLSSASGRVIEAGGAPVAGARILAAKKERFHARPWREAVTDEAGAFDLLDLPEGEYQLTVEHPELVIPEPTLFTALAPGEAGSPLEITVVRGGHVRVDYEPGRGADGQPAKPFLTDLDSRGVGAATQQTHPGYRQVLLGPVLPGRYLATIAYYEESSRTERWLREAVEVRAGETTEITLEKKKAAVHSVEGRAFDRNGAPLTGYSVEIWRGPSKLGATRIDETGSFELSFQGSEAAEARLKFPYPEQRIAERTITPPSQPGGPPLSVDWTVDAGRIVGTMSSDEVFHQSLGTMVEVVPEGEDPGARVPGRSIQVMGGYTSGDGRPVPSRFEIRHLAPGTYTLVAWRRADEDGGDLFKRSQPAAKPLRISLGVGDVREDVVLEVIPPPSTEPR</sequence>
<name>A0A518EP82_9BACT</name>
<reference evidence="2 3" key="1">
    <citation type="submission" date="2019-02" db="EMBL/GenBank/DDBJ databases">
        <title>Deep-cultivation of Planctomycetes and their phenomic and genomic characterization uncovers novel biology.</title>
        <authorList>
            <person name="Wiegand S."/>
            <person name="Jogler M."/>
            <person name="Boedeker C."/>
            <person name="Pinto D."/>
            <person name="Vollmers J."/>
            <person name="Rivas-Marin E."/>
            <person name="Kohn T."/>
            <person name="Peeters S.H."/>
            <person name="Heuer A."/>
            <person name="Rast P."/>
            <person name="Oberbeckmann S."/>
            <person name="Bunk B."/>
            <person name="Jeske O."/>
            <person name="Meyerdierks A."/>
            <person name="Storesund J.E."/>
            <person name="Kallscheuer N."/>
            <person name="Luecker S."/>
            <person name="Lage O.M."/>
            <person name="Pohl T."/>
            <person name="Merkel B.J."/>
            <person name="Hornburger P."/>
            <person name="Mueller R.-W."/>
            <person name="Bruemmer F."/>
            <person name="Labrenz M."/>
            <person name="Spormann A.M."/>
            <person name="Op den Camp H."/>
            <person name="Overmann J."/>
            <person name="Amann R."/>
            <person name="Jetten M.S.M."/>
            <person name="Mascher T."/>
            <person name="Medema M.H."/>
            <person name="Devos D.P."/>
            <person name="Kaster A.-K."/>
            <person name="Ovreas L."/>
            <person name="Rohde M."/>
            <person name="Galperin M.Y."/>
            <person name="Jogler C."/>
        </authorList>
    </citation>
    <scope>NUCLEOTIDE SEQUENCE [LARGE SCALE GENOMIC DNA]</scope>
    <source>
        <strain evidence="2 3">Poly30</strain>
    </source>
</reference>
<protein>
    <submittedName>
        <fullName evidence="2">Dioxygenase</fullName>
    </submittedName>
</protein>
<dbReference type="GO" id="GO:0030246">
    <property type="term" value="F:carbohydrate binding"/>
    <property type="evidence" value="ECO:0007669"/>
    <property type="project" value="InterPro"/>
</dbReference>
<evidence type="ECO:0000313" key="2">
    <source>
        <dbReference type="EMBL" id="QDV05892.1"/>
    </source>
</evidence>
<dbReference type="Pfam" id="PF13620">
    <property type="entry name" value="CarboxypepD_reg"/>
    <property type="match status" value="2"/>
</dbReference>
<dbReference type="Proteomes" id="UP000320390">
    <property type="component" value="Chromosome"/>
</dbReference>
<keyword evidence="3" id="KW-1185">Reference proteome</keyword>